<evidence type="ECO:0000313" key="2">
    <source>
        <dbReference type="EMBL" id="NVN40679.1"/>
    </source>
</evidence>
<feature type="region of interest" description="Disordered" evidence="1">
    <location>
        <begin position="25"/>
        <end position="47"/>
    </location>
</feature>
<dbReference type="AlphaFoldDB" id="A0A850PDC7"/>
<keyword evidence="3" id="KW-1185">Reference proteome</keyword>
<dbReference type="RefSeq" id="WP_176613635.1">
    <property type="nucleotide sequence ID" value="NZ_JABXXR010000058.1"/>
</dbReference>
<organism evidence="2 3">
    <name type="scientific">Ameyamaea chiangmaiensis</name>
    <dbReference type="NCBI Taxonomy" id="442969"/>
    <lineage>
        <taxon>Bacteria</taxon>
        <taxon>Pseudomonadati</taxon>
        <taxon>Pseudomonadota</taxon>
        <taxon>Alphaproteobacteria</taxon>
        <taxon>Acetobacterales</taxon>
        <taxon>Acetobacteraceae</taxon>
        <taxon>Ameyamaea</taxon>
    </lineage>
</organism>
<proteinExistence type="predicted"/>
<sequence>MDGATRFLMTEGTLMVSVFPFCHPARTPSSTGPRHTAPPASEAPPTLRAGRLTLPRHSDVLDALACQETGLVWFHDRPGPTP</sequence>
<dbReference type="Proteomes" id="UP000585665">
    <property type="component" value="Unassembled WGS sequence"/>
</dbReference>
<evidence type="ECO:0000256" key="1">
    <source>
        <dbReference type="SAM" id="MobiDB-lite"/>
    </source>
</evidence>
<gene>
    <name evidence="2" type="ORF">HUK82_08900</name>
</gene>
<accession>A0A850PDC7</accession>
<dbReference type="EMBL" id="JABXXR010000058">
    <property type="protein sequence ID" value="NVN40679.1"/>
    <property type="molecule type" value="Genomic_DNA"/>
</dbReference>
<protein>
    <submittedName>
        <fullName evidence="2">Uncharacterized protein</fullName>
    </submittedName>
</protein>
<comment type="caution">
    <text evidence="2">The sequence shown here is derived from an EMBL/GenBank/DDBJ whole genome shotgun (WGS) entry which is preliminary data.</text>
</comment>
<reference evidence="2 3" key="1">
    <citation type="submission" date="2020-06" db="EMBL/GenBank/DDBJ databases">
        <title>Description of novel acetic acid bacteria.</title>
        <authorList>
            <person name="Sombolestani A."/>
        </authorList>
    </citation>
    <scope>NUCLEOTIDE SEQUENCE [LARGE SCALE GENOMIC DNA]</scope>
    <source>
        <strain evidence="2 3">LMG 27010</strain>
    </source>
</reference>
<evidence type="ECO:0000313" key="3">
    <source>
        <dbReference type="Proteomes" id="UP000585665"/>
    </source>
</evidence>
<name>A0A850PDC7_9PROT</name>